<gene>
    <name evidence="4" type="ORF">Q3982_07680</name>
</gene>
<protein>
    <submittedName>
        <fullName evidence="4">Helix-turn-helix transcriptional regulator</fullName>
    </submittedName>
</protein>
<evidence type="ECO:0000313" key="5">
    <source>
        <dbReference type="Proteomes" id="UP001168575"/>
    </source>
</evidence>
<dbReference type="EMBL" id="JAUMVS010000207">
    <property type="protein sequence ID" value="MDO4842537.1"/>
    <property type="molecule type" value="Genomic_DNA"/>
</dbReference>
<organism evidence="4 5">
    <name type="scientific">Phoenicibacter congonensis</name>
    <dbReference type="NCBI Taxonomy" id="1944646"/>
    <lineage>
        <taxon>Bacteria</taxon>
        <taxon>Bacillati</taxon>
        <taxon>Actinomycetota</taxon>
        <taxon>Coriobacteriia</taxon>
        <taxon>Eggerthellales</taxon>
        <taxon>Eggerthellaceae</taxon>
        <taxon>Phoenicibacter</taxon>
    </lineage>
</organism>
<proteinExistence type="predicted"/>
<evidence type="ECO:0000313" key="4">
    <source>
        <dbReference type="EMBL" id="MDO4842537.1"/>
    </source>
</evidence>
<sequence length="193" mass="21519">MQDEALRAAIARRIAFYRRQAGHTQADLAEKLSYSDKSISKWERGEGVPDIYVLTRIAELYGVTVNDLISEDAPRPAKNPPYLLVTLLSLGLVWLVAAVAFFVLKLLVPEAPKLWLGFIYALPVCSILLIVFSALWRGWIARGLSISLLVWTLAASIHLTVSRPHIQLVYIVAGVLQLLCVLWVLLCLRKGKS</sequence>
<comment type="caution">
    <text evidence="4">The sequence shown here is derived from an EMBL/GenBank/DDBJ whole genome shotgun (WGS) entry which is preliminary data.</text>
</comment>
<keyword evidence="2" id="KW-0812">Transmembrane</keyword>
<feature type="transmembrane region" description="Helical" evidence="2">
    <location>
        <begin position="114"/>
        <end position="136"/>
    </location>
</feature>
<dbReference type="CDD" id="cd00093">
    <property type="entry name" value="HTH_XRE"/>
    <property type="match status" value="1"/>
</dbReference>
<dbReference type="AlphaFoldDB" id="A0AA43RMT0"/>
<accession>A0AA43RMT0</accession>
<keyword evidence="1" id="KW-0238">DNA-binding</keyword>
<dbReference type="InterPro" id="IPR010982">
    <property type="entry name" value="Lambda_DNA-bd_dom_sf"/>
</dbReference>
<keyword evidence="2" id="KW-1133">Transmembrane helix</keyword>
<dbReference type="SMART" id="SM00530">
    <property type="entry name" value="HTH_XRE"/>
    <property type="match status" value="1"/>
</dbReference>
<keyword evidence="5" id="KW-1185">Reference proteome</keyword>
<feature type="transmembrane region" description="Helical" evidence="2">
    <location>
        <begin position="82"/>
        <end position="108"/>
    </location>
</feature>
<dbReference type="Proteomes" id="UP001168575">
    <property type="component" value="Unassembled WGS sequence"/>
</dbReference>
<evidence type="ECO:0000259" key="3">
    <source>
        <dbReference type="PROSITE" id="PS50943"/>
    </source>
</evidence>
<evidence type="ECO:0000256" key="1">
    <source>
        <dbReference type="ARBA" id="ARBA00023125"/>
    </source>
</evidence>
<feature type="domain" description="HTH cro/C1-type" evidence="3">
    <location>
        <begin position="14"/>
        <end position="68"/>
    </location>
</feature>
<feature type="transmembrane region" description="Helical" evidence="2">
    <location>
        <begin position="167"/>
        <end position="188"/>
    </location>
</feature>
<dbReference type="Gene3D" id="1.10.260.40">
    <property type="entry name" value="lambda repressor-like DNA-binding domains"/>
    <property type="match status" value="1"/>
</dbReference>
<name>A0AA43RMT0_9ACTN</name>
<dbReference type="InterPro" id="IPR001387">
    <property type="entry name" value="Cro/C1-type_HTH"/>
</dbReference>
<dbReference type="GO" id="GO:0003677">
    <property type="term" value="F:DNA binding"/>
    <property type="evidence" value="ECO:0007669"/>
    <property type="project" value="UniProtKB-KW"/>
</dbReference>
<dbReference type="PANTHER" id="PTHR46558">
    <property type="entry name" value="TRACRIPTIONAL REGULATORY PROTEIN-RELATED-RELATED"/>
    <property type="match status" value="1"/>
</dbReference>
<keyword evidence="2" id="KW-0472">Membrane</keyword>
<dbReference type="PROSITE" id="PS50943">
    <property type="entry name" value="HTH_CROC1"/>
    <property type="match status" value="1"/>
</dbReference>
<feature type="transmembrane region" description="Helical" evidence="2">
    <location>
        <begin position="143"/>
        <end position="161"/>
    </location>
</feature>
<dbReference type="Pfam" id="PF01381">
    <property type="entry name" value="HTH_3"/>
    <property type="match status" value="1"/>
</dbReference>
<dbReference type="PANTHER" id="PTHR46558:SF4">
    <property type="entry name" value="DNA-BIDING PHAGE PROTEIN"/>
    <property type="match status" value="1"/>
</dbReference>
<reference evidence="4" key="1">
    <citation type="submission" date="2023-07" db="EMBL/GenBank/DDBJ databases">
        <title>Between Cages and Wild: Unraveling the Impact of Captivity on Animal Microbiomes and Antimicrobial Resistance.</title>
        <authorList>
            <person name="Schmartz G.P."/>
            <person name="Rehner J."/>
            <person name="Schuff M.J."/>
            <person name="Becker S.L."/>
            <person name="Kravczyk M."/>
            <person name="Gurevich A."/>
            <person name="Francke R."/>
            <person name="Mueller R."/>
            <person name="Keller V."/>
            <person name="Keller A."/>
        </authorList>
    </citation>
    <scope>NUCLEOTIDE SEQUENCE</scope>
    <source>
        <strain evidence="4">S12M_St_49</strain>
    </source>
</reference>
<dbReference type="SUPFAM" id="SSF47413">
    <property type="entry name" value="lambda repressor-like DNA-binding domains"/>
    <property type="match status" value="1"/>
</dbReference>
<evidence type="ECO:0000256" key="2">
    <source>
        <dbReference type="SAM" id="Phobius"/>
    </source>
</evidence>